<dbReference type="GO" id="GO:0004497">
    <property type="term" value="F:monooxygenase activity"/>
    <property type="evidence" value="ECO:0007669"/>
    <property type="project" value="UniProtKB-KW"/>
</dbReference>
<feature type="domain" description="FAD-binding" evidence="6">
    <location>
        <begin position="68"/>
        <end position="415"/>
    </location>
</feature>
<evidence type="ECO:0000313" key="8">
    <source>
        <dbReference type="Proteomes" id="UP000025238"/>
    </source>
</evidence>
<dbReference type="GeneID" id="77261141"/>
<gene>
    <name evidence="7" type="ORF">UIB01_22695</name>
</gene>
<name>A0A023WYA5_STUST</name>
<dbReference type="AlphaFoldDB" id="A0A023WYA5"/>
<evidence type="ECO:0000256" key="5">
    <source>
        <dbReference type="ARBA" id="ARBA00023033"/>
    </source>
</evidence>
<protein>
    <submittedName>
        <fullName evidence="7">Monooxygenase</fullName>
    </submittedName>
</protein>
<evidence type="ECO:0000259" key="6">
    <source>
        <dbReference type="Pfam" id="PF01494"/>
    </source>
</evidence>
<dbReference type="Gene3D" id="3.50.50.60">
    <property type="entry name" value="FAD/NAD(P)-binding domain"/>
    <property type="match status" value="1"/>
</dbReference>
<evidence type="ECO:0000256" key="1">
    <source>
        <dbReference type="ARBA" id="ARBA00001974"/>
    </source>
</evidence>
<proteinExistence type="predicted"/>
<dbReference type="Pfam" id="PF01494">
    <property type="entry name" value="FAD_binding_3"/>
    <property type="match status" value="1"/>
</dbReference>
<dbReference type="InterPro" id="IPR036188">
    <property type="entry name" value="FAD/NAD-bd_sf"/>
</dbReference>
<keyword evidence="7" id="KW-0614">Plasmid</keyword>
<dbReference type="InterPro" id="IPR050493">
    <property type="entry name" value="FAD-dep_Monooxygenase_BioMet"/>
</dbReference>
<keyword evidence="5 7" id="KW-0503">Monooxygenase</keyword>
<evidence type="ECO:0000313" key="7">
    <source>
        <dbReference type="EMBL" id="AHY45207.1"/>
    </source>
</evidence>
<dbReference type="PATRIC" id="fig|316.97.peg.4548"/>
<dbReference type="SUPFAM" id="SSF54373">
    <property type="entry name" value="FAD-linked reductases, C-terminal domain"/>
    <property type="match status" value="1"/>
</dbReference>
<accession>A0A023WYA5</accession>
<keyword evidence="2" id="KW-0285">Flavoprotein</keyword>
<keyword evidence="3" id="KW-0274">FAD</keyword>
<dbReference type="OrthoDB" id="9782160at2"/>
<evidence type="ECO:0000256" key="2">
    <source>
        <dbReference type="ARBA" id="ARBA00022630"/>
    </source>
</evidence>
<dbReference type="Proteomes" id="UP000025238">
    <property type="component" value="Plasmid pLIB119"/>
</dbReference>
<geneLocation type="plasmid" evidence="7 8">
    <name>pLIB119</name>
</geneLocation>
<reference evidence="7 8" key="1">
    <citation type="submission" date="2014-03" db="EMBL/GenBank/DDBJ databases">
        <title>Complete genome sequence of Pseudomonas stutzeri 19SMN4.</title>
        <authorList>
            <person name="Brunet-Galmes I."/>
            <person name="Nogales B."/>
            <person name="Busquets A."/>
            <person name="Pena A."/>
            <person name="Gomila M."/>
            <person name="Garcia-Valdes E."/>
            <person name="Lalucat J."/>
            <person name="Bennasar A."/>
            <person name="Bosch R."/>
        </authorList>
    </citation>
    <scope>NUCLEOTIDE SEQUENCE [LARGE SCALE GENOMIC DNA]</scope>
    <source>
        <strain evidence="7 8">19SMN4</strain>
        <plasmid evidence="8">Plasmid pLIB119</plasmid>
    </source>
</reference>
<keyword evidence="4" id="KW-0560">Oxidoreductase</keyword>
<dbReference type="PANTHER" id="PTHR13789:SF318">
    <property type="entry name" value="GERANYLGERANYL DIPHOSPHATE REDUCTASE"/>
    <property type="match status" value="1"/>
</dbReference>
<dbReference type="PRINTS" id="PR00420">
    <property type="entry name" value="RNGMNOXGNASE"/>
</dbReference>
<evidence type="ECO:0000256" key="4">
    <source>
        <dbReference type="ARBA" id="ARBA00023002"/>
    </source>
</evidence>
<dbReference type="InterPro" id="IPR002938">
    <property type="entry name" value="FAD-bd"/>
</dbReference>
<comment type="cofactor">
    <cofactor evidence="1">
        <name>FAD</name>
        <dbReference type="ChEBI" id="CHEBI:57692"/>
    </cofactor>
</comment>
<evidence type="ECO:0000256" key="3">
    <source>
        <dbReference type="ARBA" id="ARBA00022827"/>
    </source>
</evidence>
<dbReference type="PANTHER" id="PTHR13789">
    <property type="entry name" value="MONOOXYGENASE"/>
    <property type="match status" value="1"/>
</dbReference>
<dbReference type="EMBL" id="CP007510">
    <property type="protein sequence ID" value="AHY45207.1"/>
    <property type="molecule type" value="Genomic_DNA"/>
</dbReference>
<dbReference type="RefSeq" id="WP_003292084.1">
    <property type="nucleotide sequence ID" value="NZ_CP101739.1"/>
</dbReference>
<organism evidence="7 8">
    <name type="scientific">Stutzerimonas stutzeri</name>
    <name type="common">Pseudomonas stutzeri</name>
    <dbReference type="NCBI Taxonomy" id="316"/>
    <lineage>
        <taxon>Bacteria</taxon>
        <taxon>Pseudomonadati</taxon>
        <taxon>Pseudomonadota</taxon>
        <taxon>Gammaproteobacteria</taxon>
        <taxon>Pseudomonadales</taxon>
        <taxon>Pseudomonadaceae</taxon>
        <taxon>Stutzerimonas</taxon>
    </lineage>
</organism>
<dbReference type="KEGG" id="pstu:UIB01_22695"/>
<dbReference type="SUPFAM" id="SSF51905">
    <property type="entry name" value="FAD/NAD(P)-binding domain"/>
    <property type="match status" value="1"/>
</dbReference>
<sequence length="472" mass="53106">MWEMAGARCSRRLKIQKKWMIRSFFRRIAAFKIGRAEVSQKYVTTSDHPYKKEIIIMNEKETNKIRRIAVVGGGIGGLTFAIAMRHHGIDVDIYEQAEELREVGAAVALSANATRFYYNHWGLGEEFDEAAFEISALIYRDGKTGREIGRHAGGLAYRDLFGGPYLGIHRAELQRILSTKVGMERIHLNKRLVNIDDTGEQVVLHFKDGSKAEADIVIGADGMRSTVRNLMLGYEDYIYAGYTAFRGIVPIDKIPSMPDPTAIQFWMGESGHCLHYPIGGDRKGDINFFLVERTPTTWPLKQSTAPTDDGEQLRLFKDWHPALVEMIASNTLKTVNQRWGMVYRMTLGRWSKGRVTLLGDAAHSLVPHHGQGANQSIEDAVVLADCIAAAGSASIAETFERYERLRRGRARKVVYASVTTGDMLHLPPGEERDRRDARLASHDAMVHHLDWIHGFDASDLNEPDERQGGTWL</sequence>
<dbReference type="GO" id="GO:0071949">
    <property type="term" value="F:FAD binding"/>
    <property type="evidence" value="ECO:0007669"/>
    <property type="project" value="InterPro"/>
</dbReference>